<comment type="similarity">
    <text evidence="7">Belongs to the RnpA family.</text>
</comment>
<dbReference type="NCBIfam" id="TIGR00188">
    <property type="entry name" value="rnpA"/>
    <property type="match status" value="1"/>
</dbReference>
<dbReference type="GO" id="GO:0001682">
    <property type="term" value="P:tRNA 5'-leader removal"/>
    <property type="evidence" value="ECO:0007669"/>
    <property type="project" value="UniProtKB-UniRule"/>
</dbReference>
<gene>
    <name evidence="7" type="primary">rnpA</name>
    <name evidence="9" type="ORF">MXMO3_03070</name>
</gene>
<dbReference type="InterPro" id="IPR020568">
    <property type="entry name" value="Ribosomal_Su5_D2-typ_SF"/>
</dbReference>
<dbReference type="Proteomes" id="UP000258927">
    <property type="component" value="Chromosome"/>
</dbReference>
<proteinExistence type="inferred from homology"/>
<dbReference type="GO" id="GO:0004526">
    <property type="term" value="F:ribonuclease P activity"/>
    <property type="evidence" value="ECO:0007669"/>
    <property type="project" value="UniProtKB-UniRule"/>
</dbReference>
<dbReference type="AlphaFoldDB" id="A0A2R4MI74"/>
<evidence type="ECO:0000313" key="10">
    <source>
        <dbReference type="Proteomes" id="UP000258927"/>
    </source>
</evidence>
<sequence length="126" mass="14494">MTTMRQLKKRAQFLKAARGRKIVRRGFVLQAVAHNEDCDLGPALGYTVTKRVGNAPQRNRIKRRLRALSKEFAEKFDPNFNYVLIGRQEALHEPFNELKKNLARALEKIHVERSAASHAIDRKSKS</sequence>
<evidence type="ECO:0000256" key="5">
    <source>
        <dbReference type="ARBA" id="ARBA00022801"/>
    </source>
</evidence>
<evidence type="ECO:0000256" key="6">
    <source>
        <dbReference type="ARBA" id="ARBA00022884"/>
    </source>
</evidence>
<dbReference type="InterPro" id="IPR014721">
    <property type="entry name" value="Ribsml_uS5_D2-typ_fold_subgr"/>
</dbReference>
<protein>
    <recommendedName>
        <fullName evidence="7 8">Ribonuclease P protein component</fullName>
        <shortName evidence="7">RNase P protein</shortName>
        <shortName evidence="7">RNaseP protein</shortName>
        <ecNumber evidence="7 8">3.1.26.5</ecNumber>
    </recommendedName>
    <alternativeName>
        <fullName evidence="7">Protein C5</fullName>
    </alternativeName>
</protein>
<keyword evidence="5 7" id="KW-0378">Hydrolase</keyword>
<dbReference type="EC" id="3.1.26.5" evidence="7 8"/>
<dbReference type="EMBL" id="CP021330">
    <property type="protein sequence ID" value="AVX05576.1"/>
    <property type="molecule type" value="Genomic_DNA"/>
</dbReference>
<evidence type="ECO:0000313" key="9">
    <source>
        <dbReference type="EMBL" id="AVX05576.1"/>
    </source>
</evidence>
<evidence type="ECO:0000256" key="7">
    <source>
        <dbReference type="HAMAP-Rule" id="MF_00227"/>
    </source>
</evidence>
<dbReference type="PANTHER" id="PTHR33992">
    <property type="entry name" value="RIBONUCLEASE P PROTEIN COMPONENT"/>
    <property type="match status" value="1"/>
</dbReference>
<evidence type="ECO:0000256" key="1">
    <source>
        <dbReference type="ARBA" id="ARBA00002663"/>
    </source>
</evidence>
<dbReference type="PANTHER" id="PTHR33992:SF1">
    <property type="entry name" value="RIBONUCLEASE P PROTEIN COMPONENT"/>
    <property type="match status" value="1"/>
</dbReference>
<keyword evidence="6 7" id="KW-0694">RNA-binding</keyword>
<dbReference type="GO" id="GO:0000049">
    <property type="term" value="F:tRNA binding"/>
    <property type="evidence" value="ECO:0007669"/>
    <property type="project" value="UniProtKB-UniRule"/>
</dbReference>
<dbReference type="SUPFAM" id="SSF54211">
    <property type="entry name" value="Ribosomal protein S5 domain 2-like"/>
    <property type="match status" value="1"/>
</dbReference>
<comment type="subunit">
    <text evidence="7">Consists of a catalytic RNA component (M1 or rnpB) and a protein subunit.</text>
</comment>
<name>A0A2R4MI74_9HYPH</name>
<dbReference type="Gene3D" id="3.30.230.10">
    <property type="match status" value="1"/>
</dbReference>
<comment type="function">
    <text evidence="1 7">RNaseP catalyzes the removal of the 5'-leader sequence from pre-tRNA to produce the mature 5'-terminus. It can also cleave other RNA substrates such as 4.5S RNA. The protein component plays an auxiliary but essential role in vivo by binding to the 5'-leader sequence and broadening the substrate specificity of the ribozyme.</text>
</comment>
<accession>A0A2R4MI74</accession>
<keyword evidence="3 7" id="KW-0540">Nuclease</keyword>
<dbReference type="InterPro" id="IPR000100">
    <property type="entry name" value="RNase_P"/>
</dbReference>
<dbReference type="STRING" id="1122213.GCA_000423365_00762"/>
<evidence type="ECO:0000256" key="8">
    <source>
        <dbReference type="NCBIfam" id="TIGR00188"/>
    </source>
</evidence>
<dbReference type="Pfam" id="PF00825">
    <property type="entry name" value="Ribonuclease_P"/>
    <property type="match status" value="1"/>
</dbReference>
<evidence type="ECO:0000256" key="3">
    <source>
        <dbReference type="ARBA" id="ARBA00022722"/>
    </source>
</evidence>
<dbReference type="KEGG" id="mmyr:MXMO3_03070"/>
<dbReference type="InterPro" id="IPR020539">
    <property type="entry name" value="RNase_P_CS"/>
</dbReference>
<reference evidence="9 10" key="1">
    <citation type="submission" date="2017-05" db="EMBL/GenBank/DDBJ databases">
        <title>Genome Analysis of Maritalea myrionectae HL2708#5.</title>
        <authorList>
            <consortium name="Cotde Inc.-PKNU"/>
            <person name="Jang D."/>
            <person name="Oh H.-M."/>
        </authorList>
    </citation>
    <scope>NUCLEOTIDE SEQUENCE [LARGE SCALE GENOMIC DNA]</scope>
    <source>
        <strain evidence="9 10">HL2708#5</strain>
    </source>
</reference>
<dbReference type="PROSITE" id="PS00648">
    <property type="entry name" value="RIBONUCLEASE_P"/>
    <property type="match status" value="1"/>
</dbReference>
<evidence type="ECO:0000256" key="2">
    <source>
        <dbReference type="ARBA" id="ARBA00022694"/>
    </source>
</evidence>
<keyword evidence="10" id="KW-1185">Reference proteome</keyword>
<dbReference type="HAMAP" id="MF_00227">
    <property type="entry name" value="RNase_P"/>
    <property type="match status" value="1"/>
</dbReference>
<dbReference type="GO" id="GO:0030677">
    <property type="term" value="C:ribonuclease P complex"/>
    <property type="evidence" value="ECO:0007669"/>
    <property type="project" value="TreeGrafter"/>
</dbReference>
<keyword evidence="2 7" id="KW-0819">tRNA processing</keyword>
<comment type="catalytic activity">
    <reaction evidence="7">
        <text>Endonucleolytic cleavage of RNA, removing 5'-extranucleotides from tRNA precursor.</text>
        <dbReference type="EC" id="3.1.26.5"/>
    </reaction>
</comment>
<keyword evidence="4 7" id="KW-0255">Endonuclease</keyword>
<dbReference type="GO" id="GO:0042781">
    <property type="term" value="F:3'-tRNA processing endoribonuclease activity"/>
    <property type="evidence" value="ECO:0007669"/>
    <property type="project" value="TreeGrafter"/>
</dbReference>
<organism evidence="9 10">
    <name type="scientific">Maritalea myrionectae</name>
    <dbReference type="NCBI Taxonomy" id="454601"/>
    <lineage>
        <taxon>Bacteria</taxon>
        <taxon>Pseudomonadati</taxon>
        <taxon>Pseudomonadota</taxon>
        <taxon>Alphaproteobacteria</taxon>
        <taxon>Hyphomicrobiales</taxon>
        <taxon>Devosiaceae</taxon>
        <taxon>Maritalea</taxon>
    </lineage>
</organism>
<evidence type="ECO:0000256" key="4">
    <source>
        <dbReference type="ARBA" id="ARBA00022759"/>
    </source>
</evidence>